<keyword evidence="6" id="KW-0175">Coiled coil</keyword>
<accession>A0A2P2DC92</accession>
<feature type="domain" description="PAS" evidence="8">
    <location>
        <begin position="27"/>
        <end position="76"/>
    </location>
</feature>
<dbReference type="SMART" id="SM00091">
    <property type="entry name" value="PAS"/>
    <property type="match status" value="4"/>
</dbReference>
<dbReference type="Pfam" id="PF08447">
    <property type="entry name" value="PAS_3"/>
    <property type="match status" value="2"/>
</dbReference>
<dbReference type="InterPro" id="IPR004358">
    <property type="entry name" value="Sig_transdc_His_kin-like_C"/>
</dbReference>
<keyword evidence="11" id="KW-1185">Reference proteome</keyword>
<evidence type="ECO:0000259" key="7">
    <source>
        <dbReference type="PROSITE" id="PS50109"/>
    </source>
</evidence>
<comment type="caution">
    <text evidence="10">The sequence shown here is derived from an EMBL/GenBank/DDBJ whole genome shotgun (WGS) entry which is preliminary data.</text>
</comment>
<dbReference type="PROSITE" id="PS50112">
    <property type="entry name" value="PAS"/>
    <property type="match status" value="3"/>
</dbReference>
<keyword evidence="5 10" id="KW-0418">Kinase</keyword>
<feature type="domain" description="PAS" evidence="8">
    <location>
        <begin position="158"/>
        <end position="231"/>
    </location>
</feature>
<dbReference type="PANTHER" id="PTHR43304:SF1">
    <property type="entry name" value="PAC DOMAIN-CONTAINING PROTEIN"/>
    <property type="match status" value="1"/>
</dbReference>
<dbReference type="SUPFAM" id="SSF55874">
    <property type="entry name" value="ATPase domain of HSP90 chaperone/DNA topoisomerase II/histidine kinase"/>
    <property type="match status" value="1"/>
</dbReference>
<gene>
    <name evidence="10" type="ORF">LPTSP2_15220</name>
</gene>
<evidence type="ECO:0000259" key="8">
    <source>
        <dbReference type="PROSITE" id="PS50112"/>
    </source>
</evidence>
<dbReference type="AlphaFoldDB" id="A0A2P2DC92"/>
<dbReference type="OrthoDB" id="341718at2"/>
<dbReference type="PRINTS" id="PR00344">
    <property type="entry name" value="BCTRLSENSOR"/>
</dbReference>
<dbReference type="InterPro" id="IPR005467">
    <property type="entry name" value="His_kinase_dom"/>
</dbReference>
<organism evidence="10 11">
    <name type="scientific">Leptospira ellinghausenii</name>
    <dbReference type="NCBI Taxonomy" id="1917822"/>
    <lineage>
        <taxon>Bacteria</taxon>
        <taxon>Pseudomonadati</taxon>
        <taxon>Spirochaetota</taxon>
        <taxon>Spirochaetia</taxon>
        <taxon>Leptospirales</taxon>
        <taxon>Leptospiraceae</taxon>
        <taxon>Leptospira</taxon>
    </lineage>
</organism>
<feature type="domain" description="PAC" evidence="9">
    <location>
        <begin position="236"/>
        <end position="289"/>
    </location>
</feature>
<dbReference type="Pfam" id="PF02518">
    <property type="entry name" value="HATPase_c"/>
    <property type="match status" value="1"/>
</dbReference>
<protein>
    <recommendedName>
        <fullName evidence="2">histidine kinase</fullName>
        <ecNumber evidence="2">2.7.13.3</ecNumber>
    </recommendedName>
</protein>
<comment type="catalytic activity">
    <reaction evidence="1">
        <text>ATP + protein L-histidine = ADP + protein N-phospho-L-histidine.</text>
        <dbReference type="EC" id="2.7.13.3"/>
    </reaction>
</comment>
<dbReference type="InterPro" id="IPR000014">
    <property type="entry name" value="PAS"/>
</dbReference>
<dbReference type="Proteomes" id="UP000245206">
    <property type="component" value="Unassembled WGS sequence"/>
</dbReference>
<name>A0A2P2DC92_9LEPT</name>
<dbReference type="PROSITE" id="PS50109">
    <property type="entry name" value="HIS_KIN"/>
    <property type="match status" value="1"/>
</dbReference>
<dbReference type="GO" id="GO:0000155">
    <property type="term" value="F:phosphorelay sensor kinase activity"/>
    <property type="evidence" value="ECO:0007669"/>
    <property type="project" value="InterPro"/>
</dbReference>
<dbReference type="InterPro" id="IPR000700">
    <property type="entry name" value="PAS-assoc_C"/>
</dbReference>
<dbReference type="EC" id="2.7.13.3" evidence="2"/>
<dbReference type="SMART" id="SM00387">
    <property type="entry name" value="HATPase_c"/>
    <property type="match status" value="1"/>
</dbReference>
<feature type="coiled-coil region" evidence="6">
    <location>
        <begin position="2"/>
        <end position="29"/>
    </location>
</feature>
<dbReference type="PANTHER" id="PTHR43304">
    <property type="entry name" value="PHYTOCHROME-LIKE PROTEIN CPH1"/>
    <property type="match status" value="1"/>
</dbReference>
<keyword evidence="4" id="KW-0808">Transferase</keyword>
<dbReference type="Gene3D" id="1.10.287.130">
    <property type="match status" value="1"/>
</dbReference>
<evidence type="ECO:0000256" key="4">
    <source>
        <dbReference type="ARBA" id="ARBA00022679"/>
    </source>
</evidence>
<evidence type="ECO:0000259" key="9">
    <source>
        <dbReference type="PROSITE" id="PS50113"/>
    </source>
</evidence>
<dbReference type="PROSITE" id="PS50113">
    <property type="entry name" value="PAC"/>
    <property type="match status" value="1"/>
</dbReference>
<evidence type="ECO:0000313" key="10">
    <source>
        <dbReference type="EMBL" id="GBF42235.1"/>
    </source>
</evidence>
<dbReference type="InterPro" id="IPR013655">
    <property type="entry name" value="PAS_fold_3"/>
</dbReference>
<dbReference type="SUPFAM" id="SSF47384">
    <property type="entry name" value="Homodimeric domain of signal transducing histidine kinase"/>
    <property type="match status" value="1"/>
</dbReference>
<evidence type="ECO:0000256" key="6">
    <source>
        <dbReference type="SAM" id="Coils"/>
    </source>
</evidence>
<keyword evidence="3" id="KW-0597">Phosphoprotein</keyword>
<dbReference type="Pfam" id="PF13188">
    <property type="entry name" value="PAS_8"/>
    <property type="match status" value="1"/>
</dbReference>
<dbReference type="InterPro" id="IPR036097">
    <property type="entry name" value="HisK_dim/P_sf"/>
</dbReference>
<feature type="domain" description="Histidine kinase" evidence="7">
    <location>
        <begin position="830"/>
        <end position="1009"/>
    </location>
</feature>
<dbReference type="RefSeq" id="WP_108959356.1">
    <property type="nucleotide sequence ID" value="NZ_BFAZ01000008.1"/>
</dbReference>
<dbReference type="Gene3D" id="3.30.450.20">
    <property type="entry name" value="PAS domain"/>
    <property type="match status" value="5"/>
</dbReference>
<proteinExistence type="predicted"/>
<sequence length="1009" mass="116502">MKENEDITLEEAKEKIAYLENLLKEKDQTTYKTFFDQDEDAVVVFDLESQLFIDCNAKLTDILGFTKNDLLSLSVIDISPKFQPNGQPSPILAELYIEEGFKKGNVKFDWVHLNRDGEEVYCEVKLYNYISEDGKRIARGVIQKKDQLIELQKKLGEKEKLLTKVTKTLPAIIYIQNLTTDEFLYLNNSIEIFLGFEVEPILNYEYLIQNILHPDDLHLIEAHSKKMLEEKNTDIYVLDFRVFDNNGNIHWFRVWETNFSFNKDGIPTEVLGVAQDITSTKKIELQLKKQNELGEEIRRISKSGVWEWTIESNQMFWTPDLYYLLNVNPNHFSPTIHSLIEFFAIDSQETLNQALTKARIEHSPFDLELEIKGNPNIWAKVQGKFILSETNGPIIIGSIENIDETRKKRIALLENEARFHKVANQTGLIIYDYDITEDKITWDGAIKSVLGYEIEEFNHLDLNGWLNLIHPDDRMFTKELLADAIGTKSPYHAFYRLRSKDNTYIPIEDRGTFIGTDLTKSTRQVGVLENVSAKFEFESKLESKEERFRNFYNFASEAIIITEGDMIVDANLAFKKLFGYDSFQKVSIRDIISDPLWDGLEKKEKSFSLEGIKKDGTLIPIQVNKKEIEESKCILSFIDLTLINEAESIKKALREIQEKNNLIITQKLELEKTLEELKITQSQLILNEKMASLGQLIAGIAHEINNPMGAIQASSQLILENIKNQMINQEKIIQLLSSKPKEKREIYFTWMVDSFLKRNHLHGSEARKRKKLIREKLESLGCKDADFVAEEIVDLGVQNCLYMIEHLCHEEDFLDFFNYGMDYIHTTQNLNSILESIQRVSKILYALKNFSHFDKQGEKIETDLISNIETVLILYNSQIKTGIEVIRNYPDSPLWIRCFPDDLIQVWTNLIFNAIQAMSYKGTLTITIKKESEKQDGTRWISVLIEDTGCGIKDEIIGRIFEPFFTTKELGEGSGLGLDIVRRVIFKHNGHVSVDSIPGKTTFKVSLPL</sequence>
<dbReference type="CDD" id="cd00082">
    <property type="entry name" value="HisKA"/>
    <property type="match status" value="1"/>
</dbReference>
<dbReference type="InterPro" id="IPR003594">
    <property type="entry name" value="HATPase_dom"/>
</dbReference>
<evidence type="ECO:0000256" key="3">
    <source>
        <dbReference type="ARBA" id="ARBA00022553"/>
    </source>
</evidence>
<feature type="domain" description="PAS" evidence="8">
    <location>
        <begin position="415"/>
        <end position="488"/>
    </location>
</feature>
<evidence type="ECO:0000256" key="2">
    <source>
        <dbReference type="ARBA" id="ARBA00012438"/>
    </source>
</evidence>
<evidence type="ECO:0000313" key="11">
    <source>
        <dbReference type="Proteomes" id="UP000245206"/>
    </source>
</evidence>
<dbReference type="Gene3D" id="3.30.565.10">
    <property type="entry name" value="Histidine kinase-like ATPase, C-terminal domain"/>
    <property type="match status" value="1"/>
</dbReference>
<dbReference type="Pfam" id="PF13426">
    <property type="entry name" value="PAS_9"/>
    <property type="match status" value="1"/>
</dbReference>
<dbReference type="SUPFAM" id="SSF55785">
    <property type="entry name" value="PYP-like sensor domain (PAS domain)"/>
    <property type="match status" value="4"/>
</dbReference>
<dbReference type="EMBL" id="BFAZ01000008">
    <property type="protein sequence ID" value="GBF42235.1"/>
    <property type="molecule type" value="Genomic_DNA"/>
</dbReference>
<dbReference type="InterPro" id="IPR035965">
    <property type="entry name" value="PAS-like_dom_sf"/>
</dbReference>
<reference evidence="11" key="1">
    <citation type="journal article" date="2019" name="Microbiol. Immunol.">
        <title>Molecular and phenotypic characterization of Leptospira johnsonii sp. nov., Leptospira ellinghausenii sp. nov. and Leptospira ryugenii sp. nov. isolated from soil and water in Japan.</title>
        <authorList>
            <person name="Masuzawa T."/>
            <person name="Saito M."/>
            <person name="Nakao R."/>
            <person name="Nikaido Y."/>
            <person name="Matsumoto M."/>
            <person name="Ogawa M."/>
            <person name="Yokoyama M."/>
            <person name="Hidaka Y."/>
            <person name="Tomita J."/>
            <person name="Sakakibara K."/>
            <person name="Suzuki K."/>
            <person name="Yasuda S."/>
            <person name="Sato H."/>
            <person name="Yamaguchi M."/>
            <person name="Yoshida S.I."/>
            <person name="Koizumi N."/>
            <person name="Kawamura Y."/>
        </authorList>
    </citation>
    <scope>NUCLEOTIDE SEQUENCE [LARGE SCALE GENOMIC DNA]</scope>
    <source>
        <strain evidence="11">E18</strain>
    </source>
</reference>
<dbReference type="InterPro" id="IPR003661">
    <property type="entry name" value="HisK_dim/P_dom"/>
</dbReference>
<dbReference type="CDD" id="cd00130">
    <property type="entry name" value="PAS"/>
    <property type="match status" value="1"/>
</dbReference>
<dbReference type="InterPro" id="IPR036890">
    <property type="entry name" value="HATPase_C_sf"/>
</dbReference>
<dbReference type="InterPro" id="IPR052162">
    <property type="entry name" value="Sensor_kinase/Photoreceptor"/>
</dbReference>
<evidence type="ECO:0000256" key="5">
    <source>
        <dbReference type="ARBA" id="ARBA00022777"/>
    </source>
</evidence>
<dbReference type="NCBIfam" id="TIGR00229">
    <property type="entry name" value="sensory_box"/>
    <property type="match status" value="2"/>
</dbReference>
<evidence type="ECO:0000256" key="1">
    <source>
        <dbReference type="ARBA" id="ARBA00000085"/>
    </source>
</evidence>